<evidence type="ECO:0000256" key="1">
    <source>
        <dbReference type="SAM" id="MobiDB-lite"/>
    </source>
</evidence>
<proteinExistence type="predicted"/>
<feature type="compositionally biased region" description="Basic residues" evidence="1">
    <location>
        <begin position="1"/>
        <end position="13"/>
    </location>
</feature>
<accession>A0ABU2ASJ1</accession>
<name>A0ABU2ASJ1_9ACTN</name>
<sequence>MKTHSSTRRKRRTRPDNWDEEKAAALRALQESLDRHQ</sequence>
<gene>
    <name evidence="2" type="ORF">J2S69_003891</name>
</gene>
<comment type="caution">
    <text evidence="2">The sequence shown here is derived from an EMBL/GenBank/DDBJ whole genome shotgun (WGS) entry which is preliminary data.</text>
</comment>
<organism evidence="2 3">
    <name type="scientific">Glycomyces lechevalierae</name>
    <dbReference type="NCBI Taxonomy" id="256034"/>
    <lineage>
        <taxon>Bacteria</taxon>
        <taxon>Bacillati</taxon>
        <taxon>Actinomycetota</taxon>
        <taxon>Actinomycetes</taxon>
        <taxon>Glycomycetales</taxon>
        <taxon>Glycomycetaceae</taxon>
        <taxon>Glycomyces</taxon>
    </lineage>
</organism>
<keyword evidence="3" id="KW-1185">Reference proteome</keyword>
<evidence type="ECO:0000313" key="2">
    <source>
        <dbReference type="EMBL" id="MDR7340172.1"/>
    </source>
</evidence>
<protein>
    <submittedName>
        <fullName evidence="2">Uncharacterized protein</fullName>
    </submittedName>
</protein>
<evidence type="ECO:0000313" key="3">
    <source>
        <dbReference type="Proteomes" id="UP001183604"/>
    </source>
</evidence>
<reference evidence="2 3" key="1">
    <citation type="submission" date="2023-07" db="EMBL/GenBank/DDBJ databases">
        <title>Sequencing the genomes of 1000 actinobacteria strains.</title>
        <authorList>
            <person name="Klenk H.-P."/>
        </authorList>
    </citation>
    <scope>NUCLEOTIDE SEQUENCE [LARGE SCALE GENOMIC DNA]</scope>
    <source>
        <strain evidence="2 3">DSM 44724</strain>
    </source>
</reference>
<feature type="region of interest" description="Disordered" evidence="1">
    <location>
        <begin position="1"/>
        <end position="21"/>
    </location>
</feature>
<dbReference type="Proteomes" id="UP001183604">
    <property type="component" value="Unassembled WGS sequence"/>
</dbReference>
<dbReference type="EMBL" id="JAVDYD010000001">
    <property type="protein sequence ID" value="MDR7340172.1"/>
    <property type="molecule type" value="Genomic_DNA"/>
</dbReference>